<dbReference type="NCBIfam" id="TIGR00118">
    <property type="entry name" value="acolac_lg"/>
    <property type="match status" value="1"/>
</dbReference>
<evidence type="ECO:0000313" key="15">
    <source>
        <dbReference type="EMBL" id="KAB8067754.1"/>
    </source>
</evidence>
<evidence type="ECO:0000256" key="6">
    <source>
        <dbReference type="ARBA" id="ARBA00022679"/>
    </source>
</evidence>
<proteinExistence type="inferred from homology"/>
<dbReference type="PANTHER" id="PTHR18968:SF13">
    <property type="entry name" value="ACETOLACTATE SYNTHASE CATALYTIC SUBUNIT, MITOCHONDRIAL"/>
    <property type="match status" value="1"/>
</dbReference>
<dbReference type="GO" id="GO:0030976">
    <property type="term" value="F:thiamine pyrophosphate binding"/>
    <property type="evidence" value="ECO:0007669"/>
    <property type="project" value="UniProtKB-UniRule"/>
</dbReference>
<dbReference type="InterPro" id="IPR011766">
    <property type="entry name" value="TPP_enzyme_TPP-bd"/>
</dbReference>
<comment type="catalytic activity">
    <reaction evidence="11">
        <text>2 pyruvate + H(+) = (2S)-2-acetolactate + CO2</text>
        <dbReference type="Rhea" id="RHEA:25249"/>
        <dbReference type="ChEBI" id="CHEBI:15361"/>
        <dbReference type="ChEBI" id="CHEBI:15378"/>
        <dbReference type="ChEBI" id="CHEBI:16526"/>
        <dbReference type="ChEBI" id="CHEBI:58476"/>
        <dbReference type="EC" id="2.2.1.6"/>
    </reaction>
</comment>
<comment type="cofactor">
    <cofactor evidence="11">
        <name>thiamine diphosphate</name>
        <dbReference type="ChEBI" id="CHEBI:58937"/>
    </cofactor>
    <text evidence="11">Binds 1 thiamine pyrophosphate per subunit.</text>
</comment>
<dbReference type="SUPFAM" id="SSF52467">
    <property type="entry name" value="DHS-like NAD/FAD-binding domain"/>
    <property type="match status" value="1"/>
</dbReference>
<dbReference type="SUPFAM" id="SSF52518">
    <property type="entry name" value="Thiamin diphosphate-binding fold (THDP-binding)"/>
    <property type="match status" value="2"/>
</dbReference>
<evidence type="ECO:0000259" key="13">
    <source>
        <dbReference type="Pfam" id="PF02775"/>
    </source>
</evidence>
<keyword evidence="5 11" id="KW-0028">Amino-acid biosynthesis</keyword>
<evidence type="ECO:0000313" key="16">
    <source>
        <dbReference type="Proteomes" id="UP000326565"/>
    </source>
</evidence>
<evidence type="ECO:0000256" key="9">
    <source>
        <dbReference type="ARBA" id="ARBA00023052"/>
    </source>
</evidence>
<evidence type="ECO:0000256" key="7">
    <source>
        <dbReference type="ARBA" id="ARBA00022723"/>
    </source>
</evidence>
<evidence type="ECO:0000259" key="14">
    <source>
        <dbReference type="Pfam" id="PF02776"/>
    </source>
</evidence>
<evidence type="ECO:0000256" key="5">
    <source>
        <dbReference type="ARBA" id="ARBA00022605"/>
    </source>
</evidence>
<keyword evidence="9 11" id="KW-0786">Thiamine pyrophosphate</keyword>
<dbReference type="PROSITE" id="PS00187">
    <property type="entry name" value="TPP_ENZYMES"/>
    <property type="match status" value="1"/>
</dbReference>
<dbReference type="InterPro" id="IPR045229">
    <property type="entry name" value="TPP_enz"/>
</dbReference>
<organism evidence="15 16">
    <name type="scientific">Aspergillus leporis</name>
    <dbReference type="NCBI Taxonomy" id="41062"/>
    <lineage>
        <taxon>Eukaryota</taxon>
        <taxon>Fungi</taxon>
        <taxon>Dikarya</taxon>
        <taxon>Ascomycota</taxon>
        <taxon>Pezizomycotina</taxon>
        <taxon>Eurotiomycetes</taxon>
        <taxon>Eurotiomycetidae</taxon>
        <taxon>Eurotiales</taxon>
        <taxon>Aspergillaceae</taxon>
        <taxon>Aspergillus</taxon>
        <taxon>Aspergillus subgen. Circumdati</taxon>
    </lineage>
</organism>
<dbReference type="PANTHER" id="PTHR18968">
    <property type="entry name" value="THIAMINE PYROPHOSPHATE ENZYMES"/>
    <property type="match status" value="1"/>
</dbReference>
<dbReference type="GO" id="GO:0009099">
    <property type="term" value="P:L-valine biosynthetic process"/>
    <property type="evidence" value="ECO:0007669"/>
    <property type="project" value="UniProtKB-UniPathway"/>
</dbReference>
<dbReference type="UniPathway" id="UPA00049">
    <property type="reaction ID" value="UER00059"/>
</dbReference>
<feature type="domain" description="Thiamine pyrophosphate enzyme central" evidence="12">
    <location>
        <begin position="221"/>
        <end position="364"/>
    </location>
</feature>
<feature type="domain" description="Thiamine pyrophosphate enzyme TPP-binding" evidence="13">
    <location>
        <begin position="428"/>
        <end position="575"/>
    </location>
</feature>
<dbReference type="GO" id="GO:0000287">
    <property type="term" value="F:magnesium ion binding"/>
    <property type="evidence" value="ECO:0007669"/>
    <property type="project" value="UniProtKB-UniRule"/>
</dbReference>
<keyword evidence="6 11" id="KW-0808">Transferase</keyword>
<dbReference type="GO" id="GO:0003984">
    <property type="term" value="F:acetolactate synthase activity"/>
    <property type="evidence" value="ECO:0007669"/>
    <property type="project" value="UniProtKB-EC"/>
</dbReference>
<dbReference type="InterPro" id="IPR039368">
    <property type="entry name" value="AHAS_TPP"/>
</dbReference>
<dbReference type="InterPro" id="IPR012001">
    <property type="entry name" value="Thiamin_PyroP_enz_TPP-bd_dom"/>
</dbReference>
<keyword evidence="7 11" id="KW-0479">Metal-binding</keyword>
<evidence type="ECO:0000256" key="10">
    <source>
        <dbReference type="ARBA" id="ARBA00023304"/>
    </source>
</evidence>
<dbReference type="FunFam" id="3.40.50.1220:FF:000008">
    <property type="entry name" value="Acetolactate synthase"/>
    <property type="match status" value="1"/>
</dbReference>
<dbReference type="GO" id="GO:0005948">
    <property type="term" value="C:acetolactate synthase complex"/>
    <property type="evidence" value="ECO:0007669"/>
    <property type="project" value="TreeGrafter"/>
</dbReference>
<evidence type="ECO:0000259" key="12">
    <source>
        <dbReference type="Pfam" id="PF00205"/>
    </source>
</evidence>
<dbReference type="AlphaFoldDB" id="A0A5N5WKC5"/>
<dbReference type="InterPro" id="IPR012000">
    <property type="entry name" value="Thiamin_PyroP_enz_cen_dom"/>
</dbReference>
<dbReference type="InterPro" id="IPR029061">
    <property type="entry name" value="THDP-binding"/>
</dbReference>
<evidence type="ECO:0000256" key="1">
    <source>
        <dbReference type="ARBA" id="ARBA00004974"/>
    </source>
</evidence>
<dbReference type="GO" id="GO:0009097">
    <property type="term" value="P:isoleucine biosynthetic process"/>
    <property type="evidence" value="ECO:0007669"/>
    <property type="project" value="UniProtKB-UniPathway"/>
</dbReference>
<dbReference type="InterPro" id="IPR029035">
    <property type="entry name" value="DHS-like_NAD/FAD-binding_dom"/>
</dbReference>
<sequence>MSLPEGRRQTLLKNLVGLNGGEILHQLLAYNGVEYVFGYPGGAALPLFDGIYETDKLQFILTHHEQGAGHMADGYAQATGKSGVVLVTSGPGTSNLATPMLNALLDGNPIVVICGQVATGVLGTNAFQEIDVPALAKPCTKWFTVVQKIEDLPLSLDLAFKQAMKGRPGPVLVAVPKDVGSAVFDNAAQERALKSISAGPQGNTRKAVQQSSNFALLHGTLQRVANLINAAEQPVIIAGHGVVNSSKGPSLLSELSEIAQIPVATTLLGLGSFDETKSESLHMLGTYGAVYANYAVQNADLILALGARLDERVVSNPNLFAQKAREAEQKSQGGIVHFDIDPDNVNKVVKVTEAVYGNLSDTLPLLISHIQKRKYHAAWLKQIQAWKRQYPFPYKPPDSTTQVLPPQVLIELNRQTNLSCTRTVLTTGVGQHQMWTARCYRWGSPRTFITSGSLGTMGFGLPAAIGAKLGCPDSLVIDIDGDGSFCMTMEELLTASQYNLRIKVIIFNNGEQRMITQFQQTYYNGRVAYSRQKNADFVTLAQSMGCEGRRCVLPEELENSIRWLLETERPAVLDVKLDGEPPMLPIVRNGASLDTFIMEQNC</sequence>
<dbReference type="InterPro" id="IPR000399">
    <property type="entry name" value="TPP-bd_CS"/>
</dbReference>
<gene>
    <name evidence="15" type="ORF">BDV29DRAFT_163040</name>
</gene>
<dbReference type="Gene3D" id="3.40.50.1220">
    <property type="entry name" value="TPP-binding domain"/>
    <property type="match status" value="1"/>
</dbReference>
<dbReference type="CDD" id="cd07035">
    <property type="entry name" value="TPP_PYR_POX_like"/>
    <property type="match status" value="1"/>
</dbReference>
<dbReference type="FunFam" id="3.40.50.970:FF:000007">
    <property type="entry name" value="Acetolactate synthase"/>
    <property type="match status" value="1"/>
</dbReference>
<dbReference type="GO" id="GO:0050660">
    <property type="term" value="F:flavin adenine dinucleotide binding"/>
    <property type="evidence" value="ECO:0007669"/>
    <property type="project" value="InterPro"/>
</dbReference>
<dbReference type="EMBL" id="ML732449">
    <property type="protein sequence ID" value="KAB8067754.1"/>
    <property type="molecule type" value="Genomic_DNA"/>
</dbReference>
<evidence type="ECO:0000256" key="11">
    <source>
        <dbReference type="RuleBase" id="RU003591"/>
    </source>
</evidence>
<dbReference type="EC" id="2.2.1.6" evidence="4 11"/>
<feature type="domain" description="Thiamine pyrophosphate enzyme N-terminal TPP-binding" evidence="14">
    <location>
        <begin position="19"/>
        <end position="132"/>
    </location>
</feature>
<comment type="pathway">
    <text evidence="2 11">Amino-acid biosynthesis; L-valine biosynthesis; L-valine from pyruvate: step 1/4.</text>
</comment>
<dbReference type="Pfam" id="PF00205">
    <property type="entry name" value="TPP_enzyme_M"/>
    <property type="match status" value="1"/>
</dbReference>
<dbReference type="CDD" id="cd02015">
    <property type="entry name" value="TPP_AHAS"/>
    <property type="match status" value="1"/>
</dbReference>
<dbReference type="Proteomes" id="UP000326565">
    <property type="component" value="Unassembled WGS sequence"/>
</dbReference>
<dbReference type="Pfam" id="PF02775">
    <property type="entry name" value="TPP_enzyme_C"/>
    <property type="match status" value="1"/>
</dbReference>
<evidence type="ECO:0000256" key="2">
    <source>
        <dbReference type="ARBA" id="ARBA00005025"/>
    </source>
</evidence>
<evidence type="ECO:0000256" key="4">
    <source>
        <dbReference type="ARBA" id="ARBA00013145"/>
    </source>
</evidence>
<dbReference type="OrthoDB" id="16262at2759"/>
<name>A0A5N5WKC5_9EURO</name>
<accession>A0A5N5WKC5</accession>
<reference evidence="15 16" key="1">
    <citation type="submission" date="2019-04" db="EMBL/GenBank/DDBJ databases">
        <title>Friends and foes A comparative genomics study of 23 Aspergillus species from section Flavi.</title>
        <authorList>
            <consortium name="DOE Joint Genome Institute"/>
            <person name="Kjaerbolling I."/>
            <person name="Vesth T."/>
            <person name="Frisvad J.C."/>
            <person name="Nybo J.L."/>
            <person name="Theobald S."/>
            <person name="Kildgaard S."/>
            <person name="Isbrandt T."/>
            <person name="Kuo A."/>
            <person name="Sato A."/>
            <person name="Lyhne E.K."/>
            <person name="Kogle M.E."/>
            <person name="Wiebenga A."/>
            <person name="Kun R.S."/>
            <person name="Lubbers R.J."/>
            <person name="Makela M.R."/>
            <person name="Barry K."/>
            <person name="Chovatia M."/>
            <person name="Clum A."/>
            <person name="Daum C."/>
            <person name="Haridas S."/>
            <person name="He G."/>
            <person name="LaButti K."/>
            <person name="Lipzen A."/>
            <person name="Mondo S."/>
            <person name="Riley R."/>
            <person name="Salamov A."/>
            <person name="Simmons B.A."/>
            <person name="Magnuson J.K."/>
            <person name="Henrissat B."/>
            <person name="Mortensen U.H."/>
            <person name="Larsen T.O."/>
            <person name="Devries R.P."/>
            <person name="Grigoriev I.V."/>
            <person name="Machida M."/>
            <person name="Baker S.E."/>
            <person name="Andersen M.R."/>
        </authorList>
    </citation>
    <scope>NUCLEOTIDE SEQUENCE [LARGE SCALE GENOMIC DNA]</scope>
    <source>
        <strain evidence="15 16">CBS 151.66</strain>
    </source>
</reference>
<comment type="cofactor">
    <cofactor evidence="11">
        <name>Mg(2+)</name>
        <dbReference type="ChEBI" id="CHEBI:18420"/>
    </cofactor>
    <text evidence="11">Binds 1 Mg(2+) ion per subunit.</text>
</comment>
<comment type="similarity">
    <text evidence="3 11">Belongs to the TPP enzyme family.</text>
</comment>
<dbReference type="InterPro" id="IPR012846">
    <property type="entry name" value="Acetolactate_synth_lsu"/>
</dbReference>
<keyword evidence="8 11" id="KW-0460">Magnesium</keyword>
<dbReference type="GO" id="GO:0005739">
    <property type="term" value="C:mitochondrion"/>
    <property type="evidence" value="ECO:0007669"/>
    <property type="project" value="TreeGrafter"/>
</dbReference>
<dbReference type="Gene3D" id="3.40.50.970">
    <property type="match status" value="2"/>
</dbReference>
<evidence type="ECO:0000256" key="3">
    <source>
        <dbReference type="ARBA" id="ARBA00007812"/>
    </source>
</evidence>
<dbReference type="UniPathway" id="UPA00047">
    <property type="reaction ID" value="UER00055"/>
</dbReference>
<keyword evidence="10 11" id="KW-0100">Branched-chain amino acid biosynthesis</keyword>
<dbReference type="Pfam" id="PF02776">
    <property type="entry name" value="TPP_enzyme_N"/>
    <property type="match status" value="1"/>
</dbReference>
<comment type="pathway">
    <text evidence="1 11">Amino-acid biosynthesis; L-isoleucine biosynthesis; L-isoleucine from 2-oxobutanoate: step 1/4.</text>
</comment>
<evidence type="ECO:0000256" key="8">
    <source>
        <dbReference type="ARBA" id="ARBA00022842"/>
    </source>
</evidence>
<keyword evidence="16" id="KW-1185">Reference proteome</keyword>
<protein>
    <recommendedName>
        <fullName evidence="4 11">Acetolactate synthase</fullName>
        <ecNumber evidence="4 11">2.2.1.6</ecNumber>
    </recommendedName>
</protein>